<dbReference type="VEuPathDB" id="FungiDB:GWK60_D03795"/>
<dbReference type="PANTHER" id="PTHR28118:SF1">
    <property type="entry name" value="POLYNUCLEOTIDE 5'-TRIPHOSPHATASE CTL1-RELATED"/>
    <property type="match status" value="1"/>
</dbReference>
<dbReference type="VEuPathDB" id="FungiDB:GVI51_D03575"/>
<accession>A0A0W0DAP5</accession>
<dbReference type="InterPro" id="IPR033469">
    <property type="entry name" value="CYTH-like_dom_sf"/>
</dbReference>
<gene>
    <name evidence="10" type="ORF">AO440_000766</name>
</gene>
<evidence type="ECO:0000313" key="11">
    <source>
        <dbReference type="Proteomes" id="UP000054886"/>
    </source>
</evidence>
<comment type="subcellular location">
    <subcellularLocation>
        <location evidence="2 8">Nucleus</location>
    </subcellularLocation>
</comment>
<dbReference type="EC" id="3.6.1.74" evidence="8"/>
<feature type="domain" description="mRNA triphosphatase Cet1-like" evidence="9">
    <location>
        <begin position="7"/>
        <end position="218"/>
    </location>
</feature>
<dbReference type="VEuPathDB" id="FungiDB:CAGL0D03630g"/>
<sequence>MKSLTYDEFVGFLGKWVTQEYKKIPLECYQQVEIEAKFGRINSKSNSTEFKESKKIIVLNNDYHMIPRISKFDFDRLRNKYINTKFNKLKKSSTKNSNNLSLSDYSVSTSLPAPLDKGRLRLNNETAKLDSLIHKEKISNILLSIPNSTYGCKISFNLEIELPKAVYINTDLDKCYRRHKLGNRISMPRSKNTLELFKVCTENRAGKTFENYEVEIELCSKNIATLIKQENNKDLEKEIRKFSNDFLEIKNTCKLKSKK</sequence>
<dbReference type="CDD" id="cd07470">
    <property type="entry name" value="CYTH-like_mRNA_RTPase"/>
    <property type="match status" value="1"/>
</dbReference>
<evidence type="ECO:0000256" key="1">
    <source>
        <dbReference type="ARBA" id="ARBA00001946"/>
    </source>
</evidence>
<dbReference type="PANTHER" id="PTHR28118">
    <property type="entry name" value="POLYNUCLEOTIDE 5'-TRIPHOSPHATASE-RELATED"/>
    <property type="match status" value="1"/>
</dbReference>
<dbReference type="EMBL" id="LLZZ01000131">
    <property type="protein sequence ID" value="KTB01284.1"/>
    <property type="molecule type" value="Genomic_DNA"/>
</dbReference>
<dbReference type="GO" id="GO:0140818">
    <property type="term" value="F:mRNA 5'-triphosphate monophosphatase activity"/>
    <property type="evidence" value="ECO:0007669"/>
    <property type="project" value="UniProtKB-EC"/>
</dbReference>
<comment type="catalytic activity">
    <reaction evidence="7">
        <text>a 5'-end triphospho-ribonucleoside in mRNA + H2O = a 5'-end diphospho-ribonucleoside in mRNA + phosphate + H(+)</text>
        <dbReference type="Rhea" id="RHEA:67004"/>
        <dbReference type="Rhea" id="RHEA-COMP:17164"/>
        <dbReference type="Rhea" id="RHEA-COMP:17165"/>
        <dbReference type="ChEBI" id="CHEBI:15377"/>
        <dbReference type="ChEBI" id="CHEBI:15378"/>
        <dbReference type="ChEBI" id="CHEBI:43474"/>
        <dbReference type="ChEBI" id="CHEBI:167616"/>
        <dbReference type="ChEBI" id="CHEBI:167618"/>
        <dbReference type="EC" id="3.6.1.74"/>
    </reaction>
    <physiologicalReaction direction="left-to-right" evidence="7">
        <dbReference type="Rhea" id="RHEA:67005"/>
    </physiologicalReaction>
</comment>
<keyword evidence="5 8" id="KW-0378">Hydrolase</keyword>
<keyword evidence="8" id="KW-0506">mRNA capping</keyword>
<dbReference type="InterPro" id="IPR004206">
    <property type="entry name" value="mRNA_triPase_Cet1"/>
</dbReference>
<protein>
    <recommendedName>
        <fullName evidence="8">mRNA-capping enzyme subunit beta</fullName>
        <ecNumber evidence="8">3.6.1.74</ecNumber>
    </recommendedName>
    <alternativeName>
        <fullName evidence="8">mRNA 5'-phosphatase</fullName>
    </alternativeName>
    <alternativeName>
        <fullName evidence="8">mRNA 5'-triphosphate monophosphatase</fullName>
    </alternativeName>
</protein>
<evidence type="ECO:0000256" key="7">
    <source>
        <dbReference type="ARBA" id="ARBA00047740"/>
    </source>
</evidence>
<dbReference type="AlphaFoldDB" id="A0A0W0DAP5"/>
<dbReference type="GO" id="GO:0031533">
    <property type="term" value="C:mRNA capping enzyme complex"/>
    <property type="evidence" value="ECO:0007669"/>
    <property type="project" value="UniProtKB-UniRule"/>
</dbReference>
<dbReference type="Pfam" id="PF02940">
    <property type="entry name" value="mRNA_triPase"/>
    <property type="match status" value="1"/>
</dbReference>
<keyword evidence="4 8" id="KW-0507">mRNA processing</keyword>
<comment type="function">
    <text evidence="8">First step of mRNA capping. Converts the 5'-triphosphate end of a nascent mRNA chain into a diphosphate end.</text>
</comment>
<evidence type="ECO:0000313" key="10">
    <source>
        <dbReference type="EMBL" id="KTB01284.1"/>
    </source>
</evidence>
<reference evidence="10 11" key="1">
    <citation type="submission" date="2015-10" db="EMBL/GenBank/DDBJ databases">
        <title>Draft genomes sequences of Candida glabrata isolates 1A, 1B, 2A, 2B, 3A and 3B.</title>
        <authorList>
            <person name="Haavelsrud O.E."/>
            <person name="Gaustad P."/>
        </authorList>
    </citation>
    <scope>NUCLEOTIDE SEQUENCE [LARGE SCALE GENOMIC DNA]</scope>
    <source>
        <strain evidence="10">910700640</strain>
    </source>
</reference>
<evidence type="ECO:0000256" key="4">
    <source>
        <dbReference type="ARBA" id="ARBA00022664"/>
    </source>
</evidence>
<comment type="similarity">
    <text evidence="3 8">Belongs to the fungal TPase family.</text>
</comment>
<dbReference type="VEuPathDB" id="FungiDB:B1J91_D03630g"/>
<name>A0A0W0DAP5_CANGB</name>
<evidence type="ECO:0000256" key="8">
    <source>
        <dbReference type="RuleBase" id="RU367053"/>
    </source>
</evidence>
<comment type="caution">
    <text evidence="10">The sequence shown here is derived from an EMBL/GenBank/DDBJ whole genome shotgun (WGS) entry which is preliminary data.</text>
</comment>
<comment type="subunit">
    <text evidence="8">Heterodimer. The mRNA-capping enzyme is composed of two separate chains alpha and beta, respectively a mRNA guanylyltransferase and an mRNA 5'-triphosphate monophosphatase.</text>
</comment>
<dbReference type="GO" id="GO:0006370">
    <property type="term" value="P:7-methylguanosine mRNA capping"/>
    <property type="evidence" value="ECO:0007669"/>
    <property type="project" value="UniProtKB-UniRule"/>
</dbReference>
<dbReference type="PhylomeDB" id="A0A0W0DAP5"/>
<dbReference type="Proteomes" id="UP000054886">
    <property type="component" value="Unassembled WGS sequence"/>
</dbReference>
<organism evidence="10 11">
    <name type="scientific">Candida glabrata</name>
    <name type="common">Yeast</name>
    <name type="synonym">Torulopsis glabrata</name>
    <dbReference type="NCBI Taxonomy" id="5478"/>
    <lineage>
        <taxon>Eukaryota</taxon>
        <taxon>Fungi</taxon>
        <taxon>Dikarya</taxon>
        <taxon>Ascomycota</taxon>
        <taxon>Saccharomycotina</taxon>
        <taxon>Saccharomycetes</taxon>
        <taxon>Saccharomycetales</taxon>
        <taxon>Saccharomycetaceae</taxon>
        <taxon>Nakaseomyces</taxon>
    </lineage>
</organism>
<dbReference type="Gene3D" id="3.20.100.10">
    <property type="entry name" value="mRNA triphosphatase Cet1-like"/>
    <property type="match status" value="1"/>
</dbReference>
<comment type="cofactor">
    <cofactor evidence="1 8">
        <name>Mg(2+)</name>
        <dbReference type="ChEBI" id="CHEBI:18420"/>
    </cofactor>
</comment>
<dbReference type="SUPFAM" id="SSF55154">
    <property type="entry name" value="CYTH-like phosphatases"/>
    <property type="match status" value="1"/>
</dbReference>
<evidence type="ECO:0000259" key="9">
    <source>
        <dbReference type="Pfam" id="PF02940"/>
    </source>
</evidence>
<keyword evidence="6 8" id="KW-0539">Nucleus</keyword>
<proteinExistence type="inferred from homology"/>
<evidence type="ECO:0000256" key="3">
    <source>
        <dbReference type="ARBA" id="ARBA00006345"/>
    </source>
</evidence>
<evidence type="ECO:0000256" key="6">
    <source>
        <dbReference type="ARBA" id="ARBA00023242"/>
    </source>
</evidence>
<evidence type="ECO:0000256" key="2">
    <source>
        <dbReference type="ARBA" id="ARBA00004123"/>
    </source>
</evidence>
<dbReference type="InterPro" id="IPR040343">
    <property type="entry name" value="Cet1/Ctl1"/>
</dbReference>
<dbReference type="GO" id="GO:0004651">
    <property type="term" value="F:polynucleotide 5'-phosphatase activity"/>
    <property type="evidence" value="ECO:0007669"/>
    <property type="project" value="UniProtKB-UniRule"/>
</dbReference>
<evidence type="ECO:0000256" key="5">
    <source>
        <dbReference type="ARBA" id="ARBA00022801"/>
    </source>
</evidence>
<dbReference type="InterPro" id="IPR037009">
    <property type="entry name" value="mRNA_triPase_Cet1_sf"/>
</dbReference>